<evidence type="ECO:0000259" key="10">
    <source>
        <dbReference type="PROSITE" id="PS51671"/>
    </source>
</evidence>
<comment type="caution">
    <text evidence="11">The sequence shown here is derived from an EMBL/GenBank/DDBJ whole genome shotgun (WGS) entry which is preliminary data.</text>
</comment>
<dbReference type="Gene3D" id="3.40.50.720">
    <property type="entry name" value="NAD(P)-binding Rossmann-like Domain"/>
    <property type="match status" value="2"/>
</dbReference>
<feature type="domain" description="ACT" evidence="10">
    <location>
        <begin position="515"/>
        <end position="589"/>
    </location>
</feature>
<name>A0A1V9Z0L7_9STRA</name>
<keyword evidence="5" id="KW-0597">Phosphoprotein</keyword>
<keyword evidence="12" id="KW-1185">Reference proteome</keyword>
<gene>
    <name evidence="11" type="ORF">THRCLA_08985</name>
</gene>
<evidence type="ECO:0000313" key="12">
    <source>
        <dbReference type="Proteomes" id="UP000243217"/>
    </source>
</evidence>
<comment type="catalytic activity">
    <reaction evidence="9">
        <text>(2R)-3-phosphoglycerate + NAD(+) = 3-phosphooxypyruvate + NADH + H(+)</text>
        <dbReference type="Rhea" id="RHEA:12641"/>
        <dbReference type="ChEBI" id="CHEBI:15378"/>
        <dbReference type="ChEBI" id="CHEBI:18110"/>
        <dbReference type="ChEBI" id="CHEBI:57540"/>
        <dbReference type="ChEBI" id="CHEBI:57945"/>
        <dbReference type="ChEBI" id="CHEBI:58272"/>
        <dbReference type="EC" id="1.1.1.95"/>
    </reaction>
</comment>
<dbReference type="InterPro" id="IPR002912">
    <property type="entry name" value="ACT_dom"/>
</dbReference>
<organism evidence="11 12">
    <name type="scientific">Thraustotheca clavata</name>
    <dbReference type="NCBI Taxonomy" id="74557"/>
    <lineage>
        <taxon>Eukaryota</taxon>
        <taxon>Sar</taxon>
        <taxon>Stramenopiles</taxon>
        <taxon>Oomycota</taxon>
        <taxon>Saprolegniomycetes</taxon>
        <taxon>Saprolegniales</taxon>
        <taxon>Achlyaceae</taxon>
        <taxon>Thraustotheca</taxon>
    </lineage>
</organism>
<evidence type="ECO:0000313" key="11">
    <source>
        <dbReference type="EMBL" id="OQR91473.1"/>
    </source>
</evidence>
<dbReference type="GO" id="GO:0004617">
    <property type="term" value="F:phosphoglycerate dehydrogenase activity"/>
    <property type="evidence" value="ECO:0007669"/>
    <property type="project" value="UniProtKB-EC"/>
</dbReference>
<dbReference type="SUPFAM" id="SSF55021">
    <property type="entry name" value="ACT-like"/>
    <property type="match status" value="1"/>
</dbReference>
<dbReference type="CDD" id="cd04902">
    <property type="entry name" value="ACT_3PGDH-xct"/>
    <property type="match status" value="1"/>
</dbReference>
<dbReference type="InterPro" id="IPR029753">
    <property type="entry name" value="D-isomer_DH_CS"/>
</dbReference>
<dbReference type="Proteomes" id="UP000243217">
    <property type="component" value="Unassembled WGS sequence"/>
</dbReference>
<dbReference type="OrthoDB" id="1621027at2759"/>
<dbReference type="PANTHER" id="PTHR42938:SF22">
    <property type="entry name" value="D-3-PHOSPHOGLYCERATE DEHYDROGENASE"/>
    <property type="match status" value="1"/>
</dbReference>
<dbReference type="InterPro" id="IPR036291">
    <property type="entry name" value="NAD(P)-bd_dom_sf"/>
</dbReference>
<dbReference type="SUPFAM" id="SSF51735">
    <property type="entry name" value="NAD(P)-binding Rossmann-fold domains"/>
    <property type="match status" value="1"/>
</dbReference>
<dbReference type="SUPFAM" id="SSF52283">
    <property type="entry name" value="Formate/glycerate dehydrogenase catalytic domain-like"/>
    <property type="match status" value="1"/>
</dbReference>
<sequence>MLLNLRSLRVLRGHRALSTLLVQSHKSSNAFIRAPKHVLCLDVTDSVCIDEFLQQGLNVDEISSSNLIDALSTDGVDLSKYDALLMDRQTRLPLSELLQYATKLKLIGVPGSQTSHVDIVAATSKGVMVQHIGTDLGGKSAVEAEMVMSLLLQVVRKIPLAVADTRLSDRDTDNSRFTGEELQGKAIGIVGLNATGQRVGQLATAMGMKVLAYDPTVSEEAAAISGISKCSTLKELYETSDVLSFHVPLTTMTRNMFNAKALSQCKKGVRLVSVGGFGVFDGETIAAGLASETIGGVALEIPTEMETSDAWKSVLEHPSTISVPHNANAASDESARMYKMIAENMCAALEEREFPGVVNGVFMPLTLVPEMKPFLALSESLGKFLMELLPEKSRKDLRGVTISTRGGKDINITTPKARSALQSALMKGILSVSHPDSTYSYLNASLVAMGQGIDVRMSDLENDNGLRLKNAVHVELELRGGNRVVVMGSVFGEEPRIVQIENYTEFPAFKPQGTLLFFNNEDRPGAISHVLEKLAEAKINIASMGLARQDDQPLALGILSLDSEPAQEVLERIQNLDGITNLRLARLGNQE</sequence>
<evidence type="ECO:0000256" key="7">
    <source>
        <dbReference type="ARBA" id="ARBA00022990"/>
    </source>
</evidence>
<dbReference type="AlphaFoldDB" id="A0A1V9Z0L7"/>
<reference evidence="11 12" key="1">
    <citation type="journal article" date="2014" name="Genome Biol. Evol.">
        <title>The secreted proteins of Achlya hypogyna and Thraustotheca clavata identify the ancestral oomycete secretome and reveal gene acquisitions by horizontal gene transfer.</title>
        <authorList>
            <person name="Misner I."/>
            <person name="Blouin N."/>
            <person name="Leonard G."/>
            <person name="Richards T.A."/>
            <person name="Lane C.E."/>
        </authorList>
    </citation>
    <scope>NUCLEOTIDE SEQUENCE [LARGE SCALE GENOMIC DNA]</scope>
    <source>
        <strain evidence="11 12">ATCC 34112</strain>
    </source>
</reference>
<dbReference type="InterPro" id="IPR006140">
    <property type="entry name" value="D-isomer_DH_NAD-bd"/>
</dbReference>
<dbReference type="GO" id="GO:0051287">
    <property type="term" value="F:NAD binding"/>
    <property type="evidence" value="ECO:0007669"/>
    <property type="project" value="InterPro"/>
</dbReference>
<dbReference type="Gene3D" id="3.30.1330.90">
    <property type="entry name" value="D-3-phosphoglycerate dehydrogenase, domain 3"/>
    <property type="match status" value="1"/>
</dbReference>
<evidence type="ECO:0000256" key="3">
    <source>
        <dbReference type="ARBA" id="ARBA00013143"/>
    </source>
</evidence>
<evidence type="ECO:0000256" key="4">
    <source>
        <dbReference type="ARBA" id="ARBA00021582"/>
    </source>
</evidence>
<dbReference type="Gene3D" id="3.30.70.260">
    <property type="match status" value="1"/>
</dbReference>
<dbReference type="UniPathway" id="UPA00135">
    <property type="reaction ID" value="UER00196"/>
</dbReference>
<evidence type="ECO:0000256" key="1">
    <source>
        <dbReference type="ARBA" id="ARBA00005216"/>
    </source>
</evidence>
<keyword evidence="6" id="KW-0028">Amino-acid biosynthesis</keyword>
<comment type="pathway">
    <text evidence="1">Amino-acid biosynthesis; L-serine biosynthesis; L-serine from 3-phospho-D-glycerate: step 1/3.</text>
</comment>
<dbReference type="EC" id="1.1.1.95" evidence="3"/>
<dbReference type="PROSITE" id="PS51671">
    <property type="entry name" value="ACT"/>
    <property type="match status" value="1"/>
</dbReference>
<dbReference type="InterPro" id="IPR045626">
    <property type="entry name" value="PGDH_ASB_dom"/>
</dbReference>
<evidence type="ECO:0000256" key="6">
    <source>
        <dbReference type="ARBA" id="ARBA00022605"/>
    </source>
</evidence>
<dbReference type="SUPFAM" id="SSF143548">
    <property type="entry name" value="Serine metabolism enzymes domain"/>
    <property type="match status" value="1"/>
</dbReference>
<keyword evidence="8" id="KW-0560">Oxidoreductase</keyword>
<dbReference type="Pfam" id="PF02826">
    <property type="entry name" value="2-Hacid_dh_C"/>
    <property type="match status" value="1"/>
</dbReference>
<dbReference type="PANTHER" id="PTHR42938">
    <property type="entry name" value="FORMATE DEHYDROGENASE 1"/>
    <property type="match status" value="1"/>
</dbReference>
<dbReference type="STRING" id="74557.A0A1V9Z0L7"/>
<dbReference type="InterPro" id="IPR006139">
    <property type="entry name" value="D-isomer_2_OHA_DH_cat_dom"/>
</dbReference>
<dbReference type="EMBL" id="JNBS01002419">
    <property type="protein sequence ID" value="OQR91473.1"/>
    <property type="molecule type" value="Genomic_DNA"/>
</dbReference>
<evidence type="ECO:0000256" key="2">
    <source>
        <dbReference type="ARBA" id="ARBA00011881"/>
    </source>
</evidence>
<dbReference type="Pfam" id="PF00389">
    <property type="entry name" value="2-Hacid_dh"/>
    <property type="match status" value="1"/>
</dbReference>
<evidence type="ECO:0000256" key="9">
    <source>
        <dbReference type="ARBA" id="ARBA00048731"/>
    </source>
</evidence>
<dbReference type="InterPro" id="IPR045865">
    <property type="entry name" value="ACT-like_dom_sf"/>
</dbReference>
<dbReference type="InterPro" id="IPR029009">
    <property type="entry name" value="ASB_dom_sf"/>
</dbReference>
<keyword evidence="7" id="KW-0007">Acetylation</keyword>
<evidence type="ECO:0000256" key="5">
    <source>
        <dbReference type="ARBA" id="ARBA00022553"/>
    </source>
</evidence>
<protein>
    <recommendedName>
        <fullName evidence="4">D-3-phosphoglycerate dehydrogenase</fullName>
        <ecNumber evidence="3">1.1.1.95</ecNumber>
    </recommendedName>
</protein>
<dbReference type="Pfam" id="PF01842">
    <property type="entry name" value="ACT"/>
    <property type="match status" value="1"/>
</dbReference>
<dbReference type="PROSITE" id="PS00670">
    <property type="entry name" value="D_2_HYDROXYACID_DH_2"/>
    <property type="match status" value="1"/>
</dbReference>
<evidence type="ECO:0000256" key="8">
    <source>
        <dbReference type="ARBA" id="ARBA00023002"/>
    </source>
</evidence>
<proteinExistence type="predicted"/>
<accession>A0A1V9Z0L7</accession>
<dbReference type="GO" id="GO:0008652">
    <property type="term" value="P:amino acid biosynthetic process"/>
    <property type="evidence" value="ECO:0007669"/>
    <property type="project" value="UniProtKB-KW"/>
</dbReference>
<dbReference type="Pfam" id="PF19304">
    <property type="entry name" value="PGDH_inter"/>
    <property type="match status" value="1"/>
</dbReference>
<comment type="subunit">
    <text evidence="2">Homotetramer.</text>
</comment>